<protein>
    <submittedName>
        <fullName evidence="1">Uncharacterized protein</fullName>
    </submittedName>
</protein>
<reference evidence="1" key="1">
    <citation type="submission" date="2021-08" db="EMBL/GenBank/DDBJ databases">
        <title>The first chromosome-level gecko genome reveals the dynamic sex chromosomes of Neotropical dwarf geckos (Sphaerodactylidae: Sphaerodactylus).</title>
        <authorList>
            <person name="Pinto B.J."/>
            <person name="Keating S.E."/>
            <person name="Gamble T."/>
        </authorList>
    </citation>
    <scope>NUCLEOTIDE SEQUENCE</scope>
    <source>
        <strain evidence="1">TG3544</strain>
    </source>
</reference>
<evidence type="ECO:0000313" key="1">
    <source>
        <dbReference type="EMBL" id="KAH7990906.1"/>
    </source>
</evidence>
<organism evidence="1 2">
    <name type="scientific">Sphaerodactylus townsendi</name>
    <dbReference type="NCBI Taxonomy" id="933632"/>
    <lineage>
        <taxon>Eukaryota</taxon>
        <taxon>Metazoa</taxon>
        <taxon>Chordata</taxon>
        <taxon>Craniata</taxon>
        <taxon>Vertebrata</taxon>
        <taxon>Euteleostomi</taxon>
        <taxon>Lepidosauria</taxon>
        <taxon>Squamata</taxon>
        <taxon>Bifurcata</taxon>
        <taxon>Gekkota</taxon>
        <taxon>Sphaerodactylidae</taxon>
        <taxon>Sphaerodactylus</taxon>
    </lineage>
</organism>
<dbReference type="EMBL" id="CM037629">
    <property type="protein sequence ID" value="KAH7990906.1"/>
    <property type="molecule type" value="Genomic_DNA"/>
</dbReference>
<gene>
    <name evidence="1" type="ORF">K3G42_012638</name>
</gene>
<keyword evidence="2" id="KW-1185">Reference proteome</keyword>
<evidence type="ECO:0000313" key="2">
    <source>
        <dbReference type="Proteomes" id="UP000827872"/>
    </source>
</evidence>
<name>A0ACB8EE86_9SAUR</name>
<dbReference type="Proteomes" id="UP000827872">
    <property type="component" value="Linkage Group LG16"/>
</dbReference>
<comment type="caution">
    <text evidence="1">The sequence shown here is derived from an EMBL/GenBank/DDBJ whole genome shotgun (WGS) entry which is preliminary data.</text>
</comment>
<sequence>MAEVSSQYFFTSSMPLKGRQTQVGNTTLIPKHEKMAFLTGRCGTSKPVRRVWAACLVSLLALMASVSLELNTTLDLWGNIEKALGGLPSCQTLLVLQLVGFLQEEGKYPCCQWGKRDGEGEAQENPLLPERMLKTLAVLCEEAGKKVLEVKQQCKEGEDFECQVFINKVRWKLNNTHVPQMVLAHSRIILELLEMLESPEEDLKATRSNPDWVDVASLRLILRLKGAILDSRETFQSSEDFQARWHQMSTILNYYVFASENVQHCWMENPNLSISPTQREGTPVFTPSLDSLSFPPRRSLLKALESLQVCVLEQSQKMLSKKSKEVLSLASLQVSLFLVTGLIYPVILVSFKEMTNWIQSYAWSLKERTEDLKRERCLAEDLLHQMLPKSVAKQLRKHKQVEAENYDQVTIFFSDVVGFTSIAASCTPLQVVEMLNNLYICFDTRIESYDVYKVETIGDAYMVVSGLPERNGTMHADEIAKMALDLVAAVRQVVIPHMPSGKLQLRAGIHTAGVVGYKMPRYCLFGDTVNTASRMESTSLPQKIHISSATYLALLEDDAYDIELRGEIEVKGKGKMNTYWLLGNKNYSVQNDSLVCHWNPGMPRKKTRENSPLSAQQLSTGTLGTPVSRKTTNTTHEQMRCLGAKTYFADSAASVGDQDSEPGFQDQCQTSHLPNSHLGERCPDLLDHQQCHLEPPNTMGLLPGSVGSV</sequence>
<proteinExistence type="predicted"/>
<accession>A0ACB8EE86</accession>